<feature type="chain" id="PRO_5039112949" description="Lipoprotein" evidence="1">
    <location>
        <begin position="29"/>
        <end position="175"/>
    </location>
</feature>
<protein>
    <recommendedName>
        <fullName evidence="4">Lipoprotein</fullName>
    </recommendedName>
</protein>
<organism evidence="2 3">
    <name type="scientific">Desulforamulus profundi</name>
    <dbReference type="NCBI Taxonomy" id="1383067"/>
    <lineage>
        <taxon>Bacteria</taxon>
        <taxon>Bacillati</taxon>
        <taxon>Bacillota</taxon>
        <taxon>Clostridia</taxon>
        <taxon>Eubacteriales</taxon>
        <taxon>Peptococcaceae</taxon>
        <taxon>Desulforamulus</taxon>
    </lineage>
</organism>
<sequence>MLIKKISTVLLSLLILVLAITGCGSTNTKTTTATTGEINPTTSVTQYGAPNRQADLWGKVKTIRGNKVTVFKAENKNEALTEEERAAQRAKMQALSPEERAKARDERIKVTNEILEILIPVGTPVILTNTSANGAEQVDISNIKKDDLLKLWLEKSSGGGESTVEFVQIIRSGSR</sequence>
<gene>
    <name evidence="2" type="ORF">P378_03780</name>
</gene>
<evidence type="ECO:0000313" key="3">
    <source>
        <dbReference type="Proteomes" id="UP000222564"/>
    </source>
</evidence>
<evidence type="ECO:0008006" key="4">
    <source>
        <dbReference type="Google" id="ProtNLM"/>
    </source>
</evidence>
<feature type="signal peptide" evidence="1">
    <location>
        <begin position="1"/>
        <end position="28"/>
    </location>
</feature>
<proteinExistence type="predicted"/>
<reference evidence="2 3" key="1">
    <citation type="submission" date="2013-09" db="EMBL/GenBank/DDBJ databases">
        <title>Biodegradation of hydrocarbons in the deep terrestrial subsurface : characterization of a microbial consortium composed of two Desulfotomaculum species originating from a deep geological formation.</title>
        <authorList>
            <person name="Aullo T."/>
            <person name="Berlendis S."/>
            <person name="Lascourreges J.-F."/>
            <person name="Dessort D."/>
            <person name="Saint-Laurent S."/>
            <person name="Schraauwers B."/>
            <person name="Mas J."/>
            <person name="Magot M."/>
            <person name="Ranchou-Peyruse A."/>
        </authorList>
    </citation>
    <scope>NUCLEOTIDE SEQUENCE [LARGE SCALE GENOMIC DNA]</scope>
    <source>
        <strain evidence="2 3">Bs107</strain>
    </source>
</reference>
<name>A0A2C6MHU8_9FIRM</name>
<dbReference type="AlphaFoldDB" id="A0A2C6MHU8"/>
<keyword evidence="1" id="KW-0732">Signal</keyword>
<accession>A0A2C6MHU8</accession>
<evidence type="ECO:0000256" key="1">
    <source>
        <dbReference type="SAM" id="SignalP"/>
    </source>
</evidence>
<dbReference type="PROSITE" id="PS51257">
    <property type="entry name" value="PROKAR_LIPOPROTEIN"/>
    <property type="match status" value="1"/>
</dbReference>
<dbReference type="OrthoDB" id="1807916at2"/>
<keyword evidence="3" id="KW-1185">Reference proteome</keyword>
<dbReference type="RefSeq" id="WP_099082257.1">
    <property type="nucleotide sequence ID" value="NZ_AWQQ01000024.1"/>
</dbReference>
<evidence type="ECO:0000313" key="2">
    <source>
        <dbReference type="EMBL" id="PHJ39345.1"/>
    </source>
</evidence>
<comment type="caution">
    <text evidence="2">The sequence shown here is derived from an EMBL/GenBank/DDBJ whole genome shotgun (WGS) entry which is preliminary data.</text>
</comment>
<dbReference type="Proteomes" id="UP000222564">
    <property type="component" value="Unassembled WGS sequence"/>
</dbReference>
<dbReference type="EMBL" id="AWQQ01000024">
    <property type="protein sequence ID" value="PHJ39345.1"/>
    <property type="molecule type" value="Genomic_DNA"/>
</dbReference>